<name>A0ABU8RI14_9ACTN</name>
<dbReference type="GO" id="GO:0016746">
    <property type="term" value="F:acyltransferase activity"/>
    <property type="evidence" value="ECO:0007669"/>
    <property type="project" value="UniProtKB-KW"/>
</dbReference>
<dbReference type="RefSeq" id="WP_339574026.1">
    <property type="nucleotide sequence ID" value="NZ_JBBIAA010000003.1"/>
</dbReference>
<keyword evidence="2" id="KW-0012">Acyltransferase</keyword>
<keyword evidence="3" id="KW-1185">Reference proteome</keyword>
<dbReference type="EC" id="2.3.1.-" evidence="2"/>
<gene>
    <name evidence="2" type="ORF">WDZ17_04955</name>
</gene>
<dbReference type="PROSITE" id="PS51186">
    <property type="entry name" value="GNAT"/>
    <property type="match status" value="1"/>
</dbReference>
<dbReference type="EMBL" id="JBBIAA010000003">
    <property type="protein sequence ID" value="MEJ5944641.1"/>
    <property type="molecule type" value="Genomic_DNA"/>
</dbReference>
<evidence type="ECO:0000313" key="3">
    <source>
        <dbReference type="Proteomes" id="UP001387100"/>
    </source>
</evidence>
<protein>
    <submittedName>
        <fullName evidence="2">GNAT family N-acetyltransferase</fullName>
        <ecNumber evidence="2">2.3.1.-</ecNumber>
    </submittedName>
</protein>
<evidence type="ECO:0000313" key="2">
    <source>
        <dbReference type="EMBL" id="MEJ5944641.1"/>
    </source>
</evidence>
<sequence length="255" mass="27198">MHGGEGRHEPEDLFLRWQLAPSAVHRTWRRGRATAVLADRRRGRSLVAVGDPGEAAALVAEVLDEAAPEVVTLVRGTVEVLAERAPETAARLVGGDDWDWFWTDAAPPQHLAGEDDVVALDVGTGRAPGPDAARVRDLLAAANPRSSVRPGDPHARLWAGVRRGDDVVACIASTSDDGGPAPHLAAVATHPGLRGRGLGAAVTAAVTRRLLAEHPVVTLGMYADNDVARRLYGRLGWRCSHRFSSRRVRPLPPVA</sequence>
<dbReference type="InterPro" id="IPR000182">
    <property type="entry name" value="GNAT_dom"/>
</dbReference>
<proteinExistence type="predicted"/>
<dbReference type="Gene3D" id="3.40.630.30">
    <property type="match status" value="1"/>
</dbReference>
<dbReference type="Proteomes" id="UP001387100">
    <property type="component" value="Unassembled WGS sequence"/>
</dbReference>
<dbReference type="SUPFAM" id="SSF55729">
    <property type="entry name" value="Acyl-CoA N-acyltransferases (Nat)"/>
    <property type="match status" value="1"/>
</dbReference>
<organism evidence="2 3">
    <name type="scientific">Pseudokineococcus basanitobsidens</name>
    <dbReference type="NCBI Taxonomy" id="1926649"/>
    <lineage>
        <taxon>Bacteria</taxon>
        <taxon>Bacillati</taxon>
        <taxon>Actinomycetota</taxon>
        <taxon>Actinomycetes</taxon>
        <taxon>Kineosporiales</taxon>
        <taxon>Kineosporiaceae</taxon>
        <taxon>Pseudokineococcus</taxon>
    </lineage>
</organism>
<reference evidence="2 3" key="1">
    <citation type="journal article" date="2017" name="Int. J. Syst. Evol. Microbiol.">
        <title>Pseudokineococcus basanitobsidens sp. nov., isolated from volcanic rock.</title>
        <authorList>
            <person name="Lee D.W."/>
            <person name="Park M.Y."/>
            <person name="Kim J.J."/>
            <person name="Kim B.S."/>
        </authorList>
    </citation>
    <scope>NUCLEOTIDE SEQUENCE [LARGE SCALE GENOMIC DNA]</scope>
    <source>
        <strain evidence="2 3">DSM 103726</strain>
    </source>
</reference>
<dbReference type="Pfam" id="PF00583">
    <property type="entry name" value="Acetyltransf_1"/>
    <property type="match status" value="1"/>
</dbReference>
<dbReference type="InterPro" id="IPR016181">
    <property type="entry name" value="Acyl_CoA_acyltransferase"/>
</dbReference>
<evidence type="ECO:0000259" key="1">
    <source>
        <dbReference type="PROSITE" id="PS51186"/>
    </source>
</evidence>
<comment type="caution">
    <text evidence="2">The sequence shown here is derived from an EMBL/GenBank/DDBJ whole genome shotgun (WGS) entry which is preliminary data.</text>
</comment>
<feature type="domain" description="N-acetyltransferase" evidence="1">
    <location>
        <begin position="120"/>
        <end position="255"/>
    </location>
</feature>
<accession>A0ABU8RI14</accession>
<keyword evidence="2" id="KW-0808">Transferase</keyword>